<keyword evidence="4" id="KW-1185">Reference proteome</keyword>
<keyword evidence="2" id="KW-0812">Transmembrane</keyword>
<evidence type="ECO:0000256" key="1">
    <source>
        <dbReference type="SAM" id="MobiDB-lite"/>
    </source>
</evidence>
<dbReference type="EMBL" id="CAKMRJ010005634">
    <property type="protein sequence ID" value="CAH1448508.1"/>
    <property type="molecule type" value="Genomic_DNA"/>
</dbReference>
<protein>
    <submittedName>
        <fullName evidence="3">Uncharacterized protein</fullName>
    </submittedName>
</protein>
<keyword evidence="2" id="KW-0472">Membrane</keyword>
<feature type="transmembrane region" description="Helical" evidence="2">
    <location>
        <begin position="66"/>
        <end position="87"/>
    </location>
</feature>
<feature type="compositionally biased region" description="Acidic residues" evidence="1">
    <location>
        <begin position="1"/>
        <end position="11"/>
    </location>
</feature>
<evidence type="ECO:0000313" key="4">
    <source>
        <dbReference type="Proteomes" id="UP001157418"/>
    </source>
</evidence>
<gene>
    <name evidence="3" type="ORF">LVIROSA_LOCUS34048</name>
</gene>
<evidence type="ECO:0000256" key="2">
    <source>
        <dbReference type="SAM" id="Phobius"/>
    </source>
</evidence>
<comment type="caution">
    <text evidence="3">The sequence shown here is derived from an EMBL/GenBank/DDBJ whole genome shotgun (WGS) entry which is preliminary data.</text>
</comment>
<organism evidence="3 4">
    <name type="scientific">Lactuca virosa</name>
    <dbReference type="NCBI Taxonomy" id="75947"/>
    <lineage>
        <taxon>Eukaryota</taxon>
        <taxon>Viridiplantae</taxon>
        <taxon>Streptophyta</taxon>
        <taxon>Embryophyta</taxon>
        <taxon>Tracheophyta</taxon>
        <taxon>Spermatophyta</taxon>
        <taxon>Magnoliopsida</taxon>
        <taxon>eudicotyledons</taxon>
        <taxon>Gunneridae</taxon>
        <taxon>Pentapetalae</taxon>
        <taxon>asterids</taxon>
        <taxon>campanulids</taxon>
        <taxon>Asterales</taxon>
        <taxon>Asteraceae</taxon>
        <taxon>Cichorioideae</taxon>
        <taxon>Cichorieae</taxon>
        <taxon>Lactucinae</taxon>
        <taxon>Lactuca</taxon>
    </lineage>
</organism>
<feature type="region of interest" description="Disordered" evidence="1">
    <location>
        <begin position="1"/>
        <end position="22"/>
    </location>
</feature>
<dbReference type="AlphaFoldDB" id="A0AAU9PDP4"/>
<evidence type="ECO:0000313" key="3">
    <source>
        <dbReference type="EMBL" id="CAH1448508.1"/>
    </source>
</evidence>
<feature type="transmembrane region" description="Helical" evidence="2">
    <location>
        <begin position="27"/>
        <end position="45"/>
    </location>
</feature>
<keyword evidence="2" id="KW-1133">Transmembrane helix</keyword>
<dbReference type="Proteomes" id="UP001157418">
    <property type="component" value="Unassembled WGS sequence"/>
</dbReference>
<accession>A0AAU9PDP4</accession>
<sequence>MGLNPEGEDVVEGQGGAEVGSDTDGVALFQVELCFGVLMFVRCMLLNTERIIEKAVDGDKDYLKHALLLFLNFISASDHFIFIMVLAQKEHGVVYDRKLNSWVECSTWHKKEK</sequence>
<reference evidence="3 4" key="1">
    <citation type="submission" date="2022-01" db="EMBL/GenBank/DDBJ databases">
        <authorList>
            <person name="Xiong W."/>
            <person name="Schranz E."/>
        </authorList>
    </citation>
    <scope>NUCLEOTIDE SEQUENCE [LARGE SCALE GENOMIC DNA]</scope>
</reference>
<name>A0AAU9PDP4_9ASTR</name>
<proteinExistence type="predicted"/>